<dbReference type="Gene3D" id="3.40.50.410">
    <property type="entry name" value="von Willebrand factor, type A domain"/>
    <property type="match status" value="1"/>
</dbReference>
<sequence length="971" mass="104668">MAAGRAQTPGDPMRHSAFALSCLLLLAAPAAAQAPIDRPLPPLLVSPGAERPVQLHAARIDVDVAGGQAQTTIELVLRNPGNRALEGQLAFPLQPGQEVSGFALDIDGRMHDAVPVPKQRGREVFEAIERRDVDPALLERTEGNYFRLRVFPVPAGGERRVRLQLVETLARVAGERRLSLPLDFAAGLAAVPLRVQGEPAKAGGEMGALAFDETSAGQSALLGPRQLKAAGGLVLRWPLAGGPQVQVQEHQGQRWFHVEVPLPGVAAPRPLPDHVGLLWDASGSAGERDQALEFALLDRYFAAVGDADVGLQVLRDRAGPVRRFRVRGGDWSALKAALRAEVADGATALGAWTVQANVQEYLLVGDGLANYGDTAVPTLAAGQRLYAISTAGARADSVRLRALAEARGGRLVELAAPADLARAEAELLRDGPRLRSIDATGARDVVAASVFPRGGVISLAGQLVAGGGELVLGLEEGGRVRELRLPLGEARARPGRFLAQAWAGYRLRELQAEPERNRTHIRQLGQEFGLATPETSLIVLETLDDYVLYDIPPPQALHEAFLARRRDLAAEERDAARVHLEELVAAFEEKQAWWRTDFSAGSSARARRNRSLPEPAAPRIAGEVPVPAPLEPTMPSSAFVGGDDSDVLETIEVTGSLLNMEDVADGEGSGAVIVLQPWAPDSDVARRLRAAPADQVYALYLDERPANAGSSAFFLDVADILLERGQRGLALRVLSNLAEMQLENRALLRVLGYRLMQANAAEQAVPVFRRVLEIAGEEPQSYRDLGLALDAVGRAQEAVDALRVVVERPWDGRFGGIALIALAELNAIARREQGRIDLGQLDPRLRHNLPLALRAVLSWDADNTDMDLWVTQPDGERCGYSNTRTAAGGRISEDFTGGYGPEEYSIRRAAPGKYRVEVDYFGDSQALVSGAVTVQVWLSADFGTSRQRDQRLTVRLAPDEDNLLVGEFEVR</sequence>
<dbReference type="InterPro" id="IPR011990">
    <property type="entry name" value="TPR-like_helical_dom_sf"/>
</dbReference>
<organism evidence="4 5">
    <name type="scientific">Arenimonas soli</name>
    <dbReference type="NCBI Taxonomy" id="2269504"/>
    <lineage>
        <taxon>Bacteria</taxon>
        <taxon>Pseudomonadati</taxon>
        <taxon>Pseudomonadota</taxon>
        <taxon>Gammaproteobacteria</taxon>
        <taxon>Lysobacterales</taxon>
        <taxon>Lysobacteraceae</taxon>
        <taxon>Arenimonas</taxon>
    </lineage>
</organism>
<dbReference type="InterPro" id="IPR013694">
    <property type="entry name" value="VIT"/>
</dbReference>
<feature type="signal peptide" evidence="2">
    <location>
        <begin position="1"/>
        <end position="34"/>
    </location>
</feature>
<dbReference type="SUPFAM" id="SSF48452">
    <property type="entry name" value="TPR-like"/>
    <property type="match status" value="1"/>
</dbReference>
<keyword evidence="5" id="KW-1185">Reference proteome</keyword>
<protein>
    <recommendedName>
        <fullName evidence="3">VIT domain-containing protein</fullName>
    </recommendedName>
</protein>
<name>A0ABQ1HGV7_9GAMM</name>
<dbReference type="Pfam" id="PF08487">
    <property type="entry name" value="VIT"/>
    <property type="match status" value="1"/>
</dbReference>
<dbReference type="Gene3D" id="2.60.120.380">
    <property type="match status" value="1"/>
</dbReference>
<dbReference type="InterPro" id="IPR019220">
    <property type="entry name" value="DUF2135"/>
</dbReference>
<comment type="caution">
    <text evidence="4">The sequence shown here is derived from an EMBL/GenBank/DDBJ whole genome shotgun (WGS) entry which is preliminary data.</text>
</comment>
<evidence type="ECO:0000256" key="2">
    <source>
        <dbReference type="SAM" id="SignalP"/>
    </source>
</evidence>
<keyword evidence="2" id="KW-0732">Signal</keyword>
<dbReference type="Gene3D" id="1.25.40.10">
    <property type="entry name" value="Tetratricopeptide repeat domain"/>
    <property type="match status" value="1"/>
</dbReference>
<proteinExistence type="predicted"/>
<dbReference type="Pfam" id="PF09906">
    <property type="entry name" value="DUF2135"/>
    <property type="match status" value="1"/>
</dbReference>
<evidence type="ECO:0000313" key="4">
    <source>
        <dbReference type="EMBL" id="GGA75811.1"/>
    </source>
</evidence>
<accession>A0ABQ1HGV7</accession>
<feature type="chain" id="PRO_5046179787" description="VIT domain-containing protein" evidence="2">
    <location>
        <begin position="35"/>
        <end position="971"/>
    </location>
</feature>
<feature type="region of interest" description="Disordered" evidence="1">
    <location>
        <begin position="604"/>
        <end position="625"/>
    </location>
</feature>
<evidence type="ECO:0000313" key="5">
    <source>
        <dbReference type="Proteomes" id="UP000623419"/>
    </source>
</evidence>
<reference evidence="5" key="1">
    <citation type="journal article" date="2019" name="Int. J. Syst. Evol. Microbiol.">
        <title>The Global Catalogue of Microorganisms (GCM) 10K type strain sequencing project: providing services to taxonomists for standard genome sequencing and annotation.</title>
        <authorList>
            <consortium name="The Broad Institute Genomics Platform"/>
            <consortium name="The Broad Institute Genome Sequencing Center for Infectious Disease"/>
            <person name="Wu L."/>
            <person name="Ma J."/>
        </authorList>
    </citation>
    <scope>NUCLEOTIDE SEQUENCE [LARGE SCALE GENOMIC DNA]</scope>
    <source>
        <strain evidence="5">CGMCC 1.15905</strain>
    </source>
</reference>
<dbReference type="InterPro" id="IPR036465">
    <property type="entry name" value="vWFA_dom_sf"/>
</dbReference>
<evidence type="ECO:0000259" key="3">
    <source>
        <dbReference type="PROSITE" id="PS51468"/>
    </source>
</evidence>
<evidence type="ECO:0000256" key="1">
    <source>
        <dbReference type="SAM" id="MobiDB-lite"/>
    </source>
</evidence>
<dbReference type="PROSITE" id="PS51468">
    <property type="entry name" value="VIT"/>
    <property type="match status" value="1"/>
</dbReference>
<dbReference type="EMBL" id="BMKC01000001">
    <property type="protein sequence ID" value="GGA75811.1"/>
    <property type="molecule type" value="Genomic_DNA"/>
</dbReference>
<gene>
    <name evidence="4" type="ORF">GCM10011521_12490</name>
</gene>
<dbReference type="Proteomes" id="UP000623419">
    <property type="component" value="Unassembled WGS sequence"/>
</dbReference>
<feature type="domain" description="VIT" evidence="3">
    <location>
        <begin position="39"/>
        <end position="167"/>
    </location>
</feature>